<dbReference type="Proteomes" id="UP000193467">
    <property type="component" value="Unassembled WGS sequence"/>
</dbReference>
<dbReference type="InParanoid" id="A0A1Y2FHT7"/>
<comment type="pathway">
    <text evidence="2 11">Purine metabolism; IMP biosynthesis via de novo pathway; 5-amino-1-(5-phospho-D-ribosyl)imidazole-4-carboxylate from 5-amino-1-(5-phospho-D-ribosyl)imidazole (carboxylase route): step 1/1.</text>
</comment>
<keyword evidence="10 11" id="KW-0456">Lyase</keyword>
<dbReference type="InterPro" id="IPR011054">
    <property type="entry name" value="Rudment_hybrid_motif"/>
</dbReference>
<dbReference type="Gene3D" id="3.30.470.20">
    <property type="entry name" value="ATP-grasp fold, B domain"/>
    <property type="match status" value="1"/>
</dbReference>
<dbReference type="AlphaFoldDB" id="A0A1Y2FHT7"/>
<dbReference type="GO" id="GO:0006189">
    <property type="term" value="P:'de novo' IMP biosynthetic process"/>
    <property type="evidence" value="ECO:0007669"/>
    <property type="project" value="UniProtKB-UniRule"/>
</dbReference>
<dbReference type="HAMAP" id="MF_01928">
    <property type="entry name" value="PurK"/>
    <property type="match status" value="1"/>
</dbReference>
<proteinExistence type="inferred from homology"/>
<keyword evidence="8 11" id="KW-0210">Decarboxylase</keyword>
<dbReference type="GO" id="GO:0005524">
    <property type="term" value="F:ATP binding"/>
    <property type="evidence" value="ECO:0007669"/>
    <property type="project" value="UniProtKB-UniRule"/>
</dbReference>
<organism evidence="13 14">
    <name type="scientific">Leucosporidium creatinivorum</name>
    <dbReference type="NCBI Taxonomy" id="106004"/>
    <lineage>
        <taxon>Eukaryota</taxon>
        <taxon>Fungi</taxon>
        <taxon>Dikarya</taxon>
        <taxon>Basidiomycota</taxon>
        <taxon>Pucciniomycotina</taxon>
        <taxon>Microbotryomycetes</taxon>
        <taxon>Leucosporidiales</taxon>
        <taxon>Leucosporidium</taxon>
    </lineage>
</organism>
<name>A0A1Y2FHT7_9BASI</name>
<dbReference type="GO" id="GO:0004638">
    <property type="term" value="F:phosphoribosylaminoimidazole carboxylase activity"/>
    <property type="evidence" value="ECO:0007669"/>
    <property type="project" value="UniProtKB-UniRule"/>
</dbReference>
<dbReference type="Pfam" id="PF17769">
    <property type="entry name" value="PurK_C"/>
    <property type="match status" value="1"/>
</dbReference>
<dbReference type="InterPro" id="IPR016301">
    <property type="entry name" value="Ade2_fungi/plant"/>
</dbReference>
<evidence type="ECO:0000256" key="10">
    <source>
        <dbReference type="ARBA" id="ARBA00023239"/>
    </source>
</evidence>
<evidence type="ECO:0000256" key="9">
    <source>
        <dbReference type="ARBA" id="ARBA00022840"/>
    </source>
</evidence>
<feature type="domain" description="ATP-grasp" evidence="12">
    <location>
        <begin position="112"/>
        <end position="344"/>
    </location>
</feature>
<keyword evidence="7 11" id="KW-0658">Purine biosynthesis</keyword>
<keyword evidence="9 11" id="KW-0067">ATP-binding</keyword>
<dbReference type="InterPro" id="IPR011761">
    <property type="entry name" value="ATP-grasp"/>
</dbReference>
<evidence type="ECO:0000256" key="4">
    <source>
        <dbReference type="ARBA" id="ARBA00012329"/>
    </source>
</evidence>
<evidence type="ECO:0000259" key="12">
    <source>
        <dbReference type="PROSITE" id="PS50975"/>
    </source>
</evidence>
<evidence type="ECO:0000256" key="3">
    <source>
        <dbReference type="ARBA" id="ARBA00006114"/>
    </source>
</evidence>
<dbReference type="InterPro" id="IPR054350">
    <property type="entry name" value="PurT/PurK_preATP-grasp"/>
</dbReference>
<dbReference type="PANTHER" id="PTHR11609:SF5">
    <property type="entry name" value="PHOSPHORIBOSYLAMINOIMIDAZOLE CARBOXYLASE"/>
    <property type="match status" value="1"/>
</dbReference>
<evidence type="ECO:0000313" key="13">
    <source>
        <dbReference type="EMBL" id="ORY83502.1"/>
    </source>
</evidence>
<evidence type="ECO:0000256" key="5">
    <source>
        <dbReference type="ARBA" id="ARBA00021059"/>
    </source>
</evidence>
<reference evidence="13 14" key="1">
    <citation type="submission" date="2016-07" db="EMBL/GenBank/DDBJ databases">
        <title>Pervasive Adenine N6-methylation of Active Genes in Fungi.</title>
        <authorList>
            <consortium name="DOE Joint Genome Institute"/>
            <person name="Mondo S.J."/>
            <person name="Dannebaum R.O."/>
            <person name="Kuo R.C."/>
            <person name="Labutti K."/>
            <person name="Haridas S."/>
            <person name="Kuo A."/>
            <person name="Salamov A."/>
            <person name="Ahrendt S.R."/>
            <person name="Lipzen A."/>
            <person name="Sullivan W."/>
            <person name="Andreopoulos W.B."/>
            <person name="Clum A."/>
            <person name="Lindquist E."/>
            <person name="Daum C."/>
            <person name="Ramamoorthy G.K."/>
            <person name="Gryganskyi A."/>
            <person name="Culley D."/>
            <person name="Magnuson J.K."/>
            <person name="James T.Y."/>
            <person name="O'Malley M.A."/>
            <person name="Stajich J.E."/>
            <person name="Spatafora J.W."/>
            <person name="Visel A."/>
            <person name="Grigoriev I.V."/>
        </authorList>
    </citation>
    <scope>NUCLEOTIDE SEQUENCE [LARGE SCALE GENOMIC DNA]</scope>
    <source>
        <strain evidence="13 14">62-1032</strain>
    </source>
</reference>
<dbReference type="InterPro" id="IPR013815">
    <property type="entry name" value="ATP_grasp_subdomain_1"/>
</dbReference>
<dbReference type="EC" id="4.1.1.21" evidence="4 11"/>
<evidence type="ECO:0000256" key="7">
    <source>
        <dbReference type="ARBA" id="ARBA00022755"/>
    </source>
</evidence>
<accession>A0A1Y2FHT7</accession>
<dbReference type="InterPro" id="IPR003135">
    <property type="entry name" value="ATP-grasp_carboxylate-amine"/>
</dbReference>
<dbReference type="InterPro" id="IPR005875">
    <property type="entry name" value="PurK"/>
</dbReference>
<dbReference type="PANTHER" id="PTHR11609">
    <property type="entry name" value="PURINE BIOSYNTHESIS PROTEIN 6/7, PUR6/7"/>
    <property type="match status" value="1"/>
</dbReference>
<evidence type="ECO:0000256" key="6">
    <source>
        <dbReference type="ARBA" id="ARBA00022741"/>
    </source>
</evidence>
<evidence type="ECO:0000256" key="11">
    <source>
        <dbReference type="PIRNR" id="PIRNR001340"/>
    </source>
</evidence>
<dbReference type="InterPro" id="IPR000031">
    <property type="entry name" value="PurE_dom"/>
</dbReference>
<dbReference type="Gene3D" id="3.40.50.1970">
    <property type="match status" value="1"/>
</dbReference>
<dbReference type="FunCoup" id="A0A1Y2FHT7">
    <property type="interactions" value="82"/>
</dbReference>
<dbReference type="NCBIfam" id="TIGR01162">
    <property type="entry name" value="purE"/>
    <property type="match status" value="1"/>
</dbReference>
<dbReference type="Gene3D" id="3.40.50.20">
    <property type="match status" value="1"/>
</dbReference>
<dbReference type="PIRSF" id="PIRSF001340">
    <property type="entry name" value="AIR_carboxylase"/>
    <property type="match status" value="1"/>
</dbReference>
<dbReference type="GO" id="GO:0046872">
    <property type="term" value="F:metal ion binding"/>
    <property type="evidence" value="ECO:0007669"/>
    <property type="project" value="InterPro"/>
</dbReference>
<evidence type="ECO:0000256" key="1">
    <source>
        <dbReference type="ARBA" id="ARBA00001244"/>
    </source>
</evidence>
<protein>
    <recommendedName>
        <fullName evidence="5 11">Phosphoribosylaminoimidazole carboxylase</fullName>
        <ecNumber evidence="4 11">4.1.1.21</ecNumber>
    </recommendedName>
</protein>
<dbReference type="Gene3D" id="3.30.1490.20">
    <property type="entry name" value="ATP-grasp fold, A domain"/>
    <property type="match status" value="1"/>
</dbReference>
<dbReference type="PROSITE" id="PS50975">
    <property type="entry name" value="ATP_GRASP"/>
    <property type="match status" value="1"/>
</dbReference>
<dbReference type="SMART" id="SM01001">
    <property type="entry name" value="AIRC"/>
    <property type="match status" value="1"/>
</dbReference>
<dbReference type="Pfam" id="PF22660">
    <property type="entry name" value="RS_preATP-grasp-like"/>
    <property type="match status" value="1"/>
</dbReference>
<dbReference type="SUPFAM" id="SSF52255">
    <property type="entry name" value="N5-CAIR mutase (phosphoribosylaminoimidazole carboxylase, PurE)"/>
    <property type="match status" value="1"/>
</dbReference>
<comment type="catalytic activity">
    <reaction evidence="1 11">
        <text>5-amino-1-(5-phospho-D-ribosyl)imidazole-4-carboxylate + H(+) = 5-amino-1-(5-phospho-beta-D-ribosyl)imidazole + CO2</text>
        <dbReference type="Rhea" id="RHEA:10792"/>
        <dbReference type="ChEBI" id="CHEBI:15378"/>
        <dbReference type="ChEBI" id="CHEBI:16526"/>
        <dbReference type="ChEBI" id="CHEBI:77657"/>
        <dbReference type="ChEBI" id="CHEBI:137981"/>
        <dbReference type="EC" id="4.1.1.21"/>
    </reaction>
</comment>
<keyword evidence="6 11" id="KW-0547">Nucleotide-binding</keyword>
<dbReference type="SUPFAM" id="SSF52440">
    <property type="entry name" value="PreATP-grasp domain"/>
    <property type="match status" value="1"/>
</dbReference>
<dbReference type="InterPro" id="IPR040686">
    <property type="entry name" value="PurK_C"/>
</dbReference>
<dbReference type="InterPro" id="IPR016185">
    <property type="entry name" value="PreATP-grasp_dom_sf"/>
</dbReference>
<evidence type="ECO:0000256" key="2">
    <source>
        <dbReference type="ARBA" id="ARBA00004747"/>
    </source>
</evidence>
<comment type="similarity">
    <text evidence="3 11">In the C-terminal section; belongs to the AIR carboxylase family. Class I subfamily.</text>
</comment>
<dbReference type="UniPathway" id="UPA00074">
    <property type="reaction ID" value="UER00130"/>
</dbReference>
<dbReference type="EMBL" id="MCGR01000019">
    <property type="protein sequence ID" value="ORY83502.1"/>
    <property type="molecule type" value="Genomic_DNA"/>
</dbReference>
<gene>
    <name evidence="13" type="ORF">BCR35DRAFT_303352</name>
</gene>
<dbReference type="SUPFAM" id="SSF56059">
    <property type="entry name" value="Glutathione synthetase ATP-binding domain-like"/>
    <property type="match status" value="1"/>
</dbReference>
<sequence>MLLQAASPMAIPIVVLDPEVTAPAKQVSQPSVMPLADPPLQHVDGAFTSLGMISQLAQQVDILTIEIEHVDVDALEHVANEFKTTGGRSGQGVKVYPAPSIIRTIQDKYAQKVHLQGQGIPVAPFLPITSSPATSLGSNPRDALRESVLSAAHQFGYPLMLKSRHLAYDGKGNFVLKSADGIDEALQALIPEASLATGKPIADRLYAEKWAPFVKEVAVMVVRGVDGQTRSYPAVETIHRDSVCHIVYAPLRPVDTPTSGIGKEQRGMGKLGEKSVDRRAQEAAEKAIDALGEGAVGVFGVEMFLLPDGSLLLNEIAPRPHNSGHYTIEACNYSQYTAHLYAILSLPLPPIKFIPSSAAMLNLLGWSASGSDDFLKPDGVVRKAIGMGAAVHLYGKAGCRKGRKMGHVTIMGESDEEVKAKIDELVDVLPGDYKNRTIAPVTQDSKLPLVSVIMGSDSDLPVMLPATKVLKDFGVPYEVSIVSAHRTPARMVEFARTAEGRGVRVIIAGAGGAAHLPGMVGSETTLPVLGVPVKASVLDGVDSLYSIVQMPRGIPVAAMAINNSMNAGLLAVRILSLQIPRLREQLENYVEGLEDEVLAKVEALAELGAEKYVQERLVKK</sequence>
<dbReference type="OrthoDB" id="15425at2759"/>
<dbReference type="HAMAP" id="MF_01929">
    <property type="entry name" value="PurE_classI"/>
    <property type="match status" value="1"/>
</dbReference>
<comment type="caution">
    <text evidence="13">The sequence shown here is derived from an EMBL/GenBank/DDBJ whole genome shotgun (WGS) entry which is preliminary data.</text>
</comment>
<keyword evidence="14" id="KW-1185">Reference proteome</keyword>
<evidence type="ECO:0000256" key="8">
    <source>
        <dbReference type="ARBA" id="ARBA00022793"/>
    </source>
</evidence>
<dbReference type="STRING" id="106004.A0A1Y2FHT7"/>
<dbReference type="SUPFAM" id="SSF51246">
    <property type="entry name" value="Rudiment single hybrid motif"/>
    <property type="match status" value="1"/>
</dbReference>
<evidence type="ECO:0000313" key="14">
    <source>
        <dbReference type="Proteomes" id="UP000193467"/>
    </source>
</evidence>
<dbReference type="InterPro" id="IPR033747">
    <property type="entry name" value="PurE_ClassI"/>
</dbReference>
<dbReference type="Pfam" id="PF02222">
    <property type="entry name" value="ATP-grasp"/>
    <property type="match status" value="1"/>
</dbReference>
<dbReference type="Pfam" id="PF00731">
    <property type="entry name" value="AIRC"/>
    <property type="match status" value="1"/>
</dbReference>